<accession>A0A7J5Z9P0</accession>
<comment type="caution">
    <text evidence="1">The sequence shown here is derived from an EMBL/GenBank/DDBJ whole genome shotgun (WGS) entry which is preliminary data.</text>
</comment>
<gene>
    <name evidence="1" type="ORF">F7725_011666</name>
</gene>
<proteinExistence type="predicted"/>
<dbReference type="EMBL" id="JAAKFY010000004">
    <property type="protein sequence ID" value="KAF3858465.1"/>
    <property type="molecule type" value="Genomic_DNA"/>
</dbReference>
<evidence type="ECO:0000313" key="2">
    <source>
        <dbReference type="Proteomes" id="UP000518266"/>
    </source>
</evidence>
<sequence length="126" mass="14120">MRDRPETDADLGTFPAGDLGFSGVSSWWAMRRDAPLRKDGLVPVLLLRSRMRCSSHLPLGPSARLSPLAKCLFPSHGERPPLPSQRSSFSSLWLRSDDDRLWLDGVEVDRCSVLLYTWCIRGNGSH</sequence>
<protein>
    <submittedName>
        <fullName evidence="1">Uncharacterized protein</fullName>
    </submittedName>
</protein>
<reference evidence="1 2" key="1">
    <citation type="submission" date="2020-03" db="EMBL/GenBank/DDBJ databases">
        <title>Dissostichus mawsoni Genome sequencing and assembly.</title>
        <authorList>
            <person name="Park H."/>
        </authorList>
    </citation>
    <scope>NUCLEOTIDE SEQUENCE [LARGE SCALE GENOMIC DNA]</scope>
    <source>
        <strain evidence="1">DM0001</strain>
        <tissue evidence="1">Muscle</tissue>
    </source>
</reference>
<keyword evidence="2" id="KW-1185">Reference proteome</keyword>
<evidence type="ECO:0000313" key="1">
    <source>
        <dbReference type="EMBL" id="KAF3858465.1"/>
    </source>
</evidence>
<dbReference type="AlphaFoldDB" id="A0A7J5Z9P0"/>
<name>A0A7J5Z9P0_DISMA</name>
<dbReference type="Proteomes" id="UP000518266">
    <property type="component" value="Unassembled WGS sequence"/>
</dbReference>
<organism evidence="1 2">
    <name type="scientific">Dissostichus mawsoni</name>
    <name type="common">Antarctic cod</name>
    <dbReference type="NCBI Taxonomy" id="36200"/>
    <lineage>
        <taxon>Eukaryota</taxon>
        <taxon>Metazoa</taxon>
        <taxon>Chordata</taxon>
        <taxon>Craniata</taxon>
        <taxon>Vertebrata</taxon>
        <taxon>Euteleostomi</taxon>
        <taxon>Actinopterygii</taxon>
        <taxon>Neopterygii</taxon>
        <taxon>Teleostei</taxon>
        <taxon>Neoteleostei</taxon>
        <taxon>Acanthomorphata</taxon>
        <taxon>Eupercaria</taxon>
        <taxon>Perciformes</taxon>
        <taxon>Notothenioidei</taxon>
        <taxon>Nototheniidae</taxon>
        <taxon>Dissostichus</taxon>
    </lineage>
</organism>